<dbReference type="KEGG" id="luo:HHL09_13180"/>
<keyword evidence="4 6" id="KW-0732">Signal</keyword>
<dbReference type="GO" id="GO:0043171">
    <property type="term" value="P:peptide catabolic process"/>
    <property type="evidence" value="ECO:0007669"/>
    <property type="project" value="UniProtKB-UniRule"/>
</dbReference>
<keyword evidence="2 6" id="KW-0031">Aminopeptidase</keyword>
<dbReference type="GO" id="GO:0008239">
    <property type="term" value="F:dipeptidyl-peptidase activity"/>
    <property type="evidence" value="ECO:0007669"/>
    <property type="project" value="UniProtKB-UniRule"/>
</dbReference>
<evidence type="ECO:0000256" key="2">
    <source>
        <dbReference type="ARBA" id="ARBA00022438"/>
    </source>
</evidence>
<evidence type="ECO:0000256" key="6">
    <source>
        <dbReference type="RuleBase" id="RU366067"/>
    </source>
</evidence>
<evidence type="ECO:0000256" key="4">
    <source>
        <dbReference type="ARBA" id="ARBA00022729"/>
    </source>
</evidence>
<keyword evidence="6" id="KW-0720">Serine protease</keyword>
<proteinExistence type="inferred from homology"/>
<dbReference type="Gene3D" id="2.40.10.10">
    <property type="entry name" value="Trypsin-like serine proteases"/>
    <property type="match status" value="1"/>
</dbReference>
<gene>
    <name evidence="7" type="ORF">HHL09_13180</name>
</gene>
<dbReference type="EMBL" id="CP051774">
    <property type="protein sequence ID" value="QJE96694.1"/>
    <property type="molecule type" value="Genomic_DNA"/>
</dbReference>
<keyword evidence="8" id="KW-1185">Reference proteome</keyword>
<dbReference type="InterPro" id="IPR019500">
    <property type="entry name" value="Pep_S46"/>
</dbReference>
<reference evidence="7 8" key="1">
    <citation type="submission" date="2020-04" db="EMBL/GenBank/DDBJ databases">
        <title>Luteolibacter sp. G-1-1-1 isolated from soil.</title>
        <authorList>
            <person name="Dahal R.H."/>
        </authorList>
    </citation>
    <scope>NUCLEOTIDE SEQUENCE [LARGE SCALE GENOMIC DNA]</scope>
    <source>
        <strain evidence="7 8">G-1-1-1</strain>
    </source>
</reference>
<dbReference type="InterPro" id="IPR009003">
    <property type="entry name" value="Peptidase_S1_PA"/>
</dbReference>
<evidence type="ECO:0000256" key="5">
    <source>
        <dbReference type="ARBA" id="ARBA00022801"/>
    </source>
</evidence>
<dbReference type="GO" id="GO:0006508">
    <property type="term" value="P:proteolysis"/>
    <property type="evidence" value="ECO:0007669"/>
    <property type="project" value="UniProtKB-KW"/>
</dbReference>
<dbReference type="GO" id="GO:0070009">
    <property type="term" value="F:serine-type aminopeptidase activity"/>
    <property type="evidence" value="ECO:0007669"/>
    <property type="project" value="UniProtKB-UniRule"/>
</dbReference>
<dbReference type="AlphaFoldDB" id="A0A858RJK5"/>
<keyword evidence="5 6" id="KW-0378">Hydrolase</keyword>
<evidence type="ECO:0000256" key="1">
    <source>
        <dbReference type="ARBA" id="ARBA00010491"/>
    </source>
</evidence>
<sequence length="685" mass="75614">MRPFCIAGILLSALSTALADEGMWLFNNPPVRQVKEKYGFDITPEWLEHLQKSSVRFGNGGSGSFASANGLILTNHHVGSGMIEKLSTPERDLLEEGFYAKTAGEELKCPDLELNVLISIEDVTERVNAAVDPQASPEDASKQRRITIAGIEKESDEKSGLRSDVVTLYQGGAYHLYRYHRYTDVRLVFAPDVKAAAFGGDPDNFEFPRFCLDYCFFRAYENDEPAKTPDFLKWNPAGAKEGELIFTSGHPGRTNRSVTLAQLENMRDDAFPYRLEQIFRGEATMRAWSDRDLENARRAKGSITGIQNGRKALAARLNGLLDPAFMARKAESEKAMHEAFSQKDEWKKAAAAFSKIRKTKDSSKELESRLRMFEGGDAFGTQLFGIARALLRAGDQRVMEDKMRLPEFQEKERVSLELDLFSDEPVYKNFEVVKMTNALTFLCVKLGATDPLVKKILAGKSPADRATELVMGTGLEDVALRKKLYEGGKDAVAQAQDPMIGLARLVDDEALRLRQEGEAAAEVIEQAHQSIAKARFALQGDSTYPDATFSLRISYGTVKGYEDEGVTIPAQTTFGGMQKRHDGQGKVAPFDFSSEWEARSSSLDSDAPLNFVSTNDITGGNSGSPVVNQRGELIGLVFDTNAPGLVSDFAYTDVKGRCVSVHPAGIIESLKKIYQADRVIAELSL</sequence>
<dbReference type="PANTHER" id="PTHR38469">
    <property type="entry name" value="PERIPLASMIC PEPTIDASE SUBFAMILY S1B"/>
    <property type="match status" value="1"/>
</dbReference>
<feature type="chain" id="PRO_5033114644" description="Dipeptidyl-peptidase" evidence="6">
    <location>
        <begin position="20"/>
        <end position="685"/>
    </location>
</feature>
<evidence type="ECO:0000256" key="3">
    <source>
        <dbReference type="ARBA" id="ARBA00022670"/>
    </source>
</evidence>
<dbReference type="EC" id="3.4.14.-" evidence="6"/>
<keyword evidence="3 6" id="KW-0645">Protease</keyword>
<feature type="signal peptide" evidence="6">
    <location>
        <begin position="1"/>
        <end position="19"/>
    </location>
</feature>
<dbReference type="PANTHER" id="PTHR38469:SF1">
    <property type="entry name" value="PERIPLASMIC PEPTIDASE SUBFAMILY S1B"/>
    <property type="match status" value="1"/>
</dbReference>
<dbReference type="RefSeq" id="WP_169455095.1">
    <property type="nucleotide sequence ID" value="NZ_CP051774.1"/>
</dbReference>
<dbReference type="Proteomes" id="UP000501812">
    <property type="component" value="Chromosome"/>
</dbReference>
<evidence type="ECO:0000313" key="8">
    <source>
        <dbReference type="Proteomes" id="UP000501812"/>
    </source>
</evidence>
<comment type="function">
    <text evidence="6">Catalyzes the removal of dipeptides from the N-terminus of oligopeptides.</text>
</comment>
<evidence type="ECO:0000313" key="7">
    <source>
        <dbReference type="EMBL" id="QJE96694.1"/>
    </source>
</evidence>
<dbReference type="Pfam" id="PF10459">
    <property type="entry name" value="Peptidase_S46"/>
    <property type="match status" value="1"/>
</dbReference>
<dbReference type="InterPro" id="IPR043504">
    <property type="entry name" value="Peptidase_S1_PA_chymotrypsin"/>
</dbReference>
<dbReference type="SUPFAM" id="SSF50494">
    <property type="entry name" value="Trypsin-like serine proteases"/>
    <property type="match status" value="1"/>
</dbReference>
<name>A0A858RJK5_9BACT</name>
<comment type="similarity">
    <text evidence="1 6">Belongs to the peptidase S46 family.</text>
</comment>
<protein>
    <recommendedName>
        <fullName evidence="6">Dipeptidyl-peptidase</fullName>
        <ecNumber evidence="6">3.4.14.-</ecNumber>
    </recommendedName>
</protein>
<organism evidence="7 8">
    <name type="scientific">Luteolibacter luteus</name>
    <dbReference type="NCBI Taxonomy" id="2728835"/>
    <lineage>
        <taxon>Bacteria</taxon>
        <taxon>Pseudomonadati</taxon>
        <taxon>Verrucomicrobiota</taxon>
        <taxon>Verrucomicrobiia</taxon>
        <taxon>Verrucomicrobiales</taxon>
        <taxon>Verrucomicrobiaceae</taxon>
        <taxon>Luteolibacter</taxon>
    </lineage>
</organism>
<accession>A0A858RJK5</accession>